<dbReference type="Pfam" id="PF13966">
    <property type="entry name" value="zf-RVT"/>
    <property type="match status" value="1"/>
</dbReference>
<keyword evidence="2" id="KW-0695">RNA-directed DNA polymerase</keyword>
<proteinExistence type="predicted"/>
<gene>
    <name evidence="2" type="ORF">CTI12_AA592740</name>
</gene>
<keyword evidence="2" id="KW-0808">Transferase</keyword>
<dbReference type="OrthoDB" id="1040744at2759"/>
<dbReference type="PANTHER" id="PTHR36617">
    <property type="entry name" value="PROTEIN, PUTATIVE-RELATED"/>
    <property type="match status" value="1"/>
</dbReference>
<dbReference type="InterPro" id="IPR026960">
    <property type="entry name" value="RVT-Znf"/>
</dbReference>
<comment type="caution">
    <text evidence="2">The sequence shown here is derived from an EMBL/GenBank/DDBJ whole genome shotgun (WGS) entry which is preliminary data.</text>
</comment>
<name>A0A2U1KKA6_ARTAN</name>
<dbReference type="AlphaFoldDB" id="A0A2U1KKA6"/>
<dbReference type="GO" id="GO:0003964">
    <property type="term" value="F:RNA-directed DNA polymerase activity"/>
    <property type="evidence" value="ECO:0007669"/>
    <property type="project" value="UniProtKB-KW"/>
</dbReference>
<protein>
    <submittedName>
        <fullName evidence="2">Reverse transcriptase domain, Reverse transcriptase zinc-binding domain protein</fullName>
    </submittedName>
</protein>
<organism evidence="2 3">
    <name type="scientific">Artemisia annua</name>
    <name type="common">Sweet wormwood</name>
    <dbReference type="NCBI Taxonomy" id="35608"/>
    <lineage>
        <taxon>Eukaryota</taxon>
        <taxon>Viridiplantae</taxon>
        <taxon>Streptophyta</taxon>
        <taxon>Embryophyta</taxon>
        <taxon>Tracheophyta</taxon>
        <taxon>Spermatophyta</taxon>
        <taxon>Magnoliopsida</taxon>
        <taxon>eudicotyledons</taxon>
        <taxon>Gunneridae</taxon>
        <taxon>Pentapetalae</taxon>
        <taxon>asterids</taxon>
        <taxon>campanulids</taxon>
        <taxon>Asterales</taxon>
        <taxon>Asteraceae</taxon>
        <taxon>Asteroideae</taxon>
        <taxon>Anthemideae</taxon>
        <taxon>Artemisiinae</taxon>
        <taxon>Artemisia</taxon>
    </lineage>
</organism>
<dbReference type="EMBL" id="PKPP01017111">
    <property type="protein sequence ID" value="PWA37210.1"/>
    <property type="molecule type" value="Genomic_DNA"/>
</dbReference>
<feature type="domain" description="Reverse transcriptase zinc-binding" evidence="1">
    <location>
        <begin position="102"/>
        <end position="165"/>
    </location>
</feature>
<evidence type="ECO:0000313" key="3">
    <source>
        <dbReference type="Proteomes" id="UP000245207"/>
    </source>
</evidence>
<sequence length="204" mass="24396">MIRGNVGNRRKVKFWIDPWITSEPLKDIYLDLFRLEVNKWCYVDEIIGSQHHGRGISWKWKKQPTSGTEVDALINCHRMVADVIIDEKDDRWCWNHGSNVEFSVRDARKWLKGADVLDDDSRFTWCKWIPNKCNIFMWRANMDRIPTLHALRRRNIYGEEGMCVFVGKRKRPRTTYFRLVDWLTECGMESRRGVYYLSQLPVHS</sequence>
<accession>A0A2U1KKA6</accession>
<evidence type="ECO:0000313" key="2">
    <source>
        <dbReference type="EMBL" id="PWA37210.1"/>
    </source>
</evidence>
<dbReference type="PANTHER" id="PTHR36617:SF15">
    <property type="entry name" value="REVERSE TRANSCRIPTASE ZINC-BINDING DOMAIN-CONTAINING PROTEIN"/>
    <property type="match status" value="1"/>
</dbReference>
<keyword evidence="3" id="KW-1185">Reference proteome</keyword>
<evidence type="ECO:0000259" key="1">
    <source>
        <dbReference type="Pfam" id="PF13966"/>
    </source>
</evidence>
<reference evidence="2 3" key="1">
    <citation type="journal article" date="2018" name="Mol. Plant">
        <title>The genome of Artemisia annua provides insight into the evolution of Asteraceae family and artemisinin biosynthesis.</title>
        <authorList>
            <person name="Shen Q."/>
            <person name="Zhang L."/>
            <person name="Liao Z."/>
            <person name="Wang S."/>
            <person name="Yan T."/>
            <person name="Shi P."/>
            <person name="Liu M."/>
            <person name="Fu X."/>
            <person name="Pan Q."/>
            <person name="Wang Y."/>
            <person name="Lv Z."/>
            <person name="Lu X."/>
            <person name="Zhang F."/>
            <person name="Jiang W."/>
            <person name="Ma Y."/>
            <person name="Chen M."/>
            <person name="Hao X."/>
            <person name="Li L."/>
            <person name="Tang Y."/>
            <person name="Lv G."/>
            <person name="Zhou Y."/>
            <person name="Sun X."/>
            <person name="Brodelius P.E."/>
            <person name="Rose J.K.C."/>
            <person name="Tang K."/>
        </authorList>
    </citation>
    <scope>NUCLEOTIDE SEQUENCE [LARGE SCALE GENOMIC DNA]</scope>
    <source>
        <strain evidence="3">cv. Huhao1</strain>
        <tissue evidence="2">Leaf</tissue>
    </source>
</reference>
<keyword evidence="2" id="KW-0548">Nucleotidyltransferase</keyword>
<dbReference type="Proteomes" id="UP000245207">
    <property type="component" value="Unassembled WGS sequence"/>
</dbReference>